<evidence type="ECO:0000313" key="1">
    <source>
        <dbReference type="EMBL" id="MDP0588269.1"/>
    </source>
</evidence>
<organism evidence="1 2">
    <name type="scientific">Candidatus Endonucleibacter bathymodioli</name>
    <dbReference type="NCBI Taxonomy" id="539814"/>
    <lineage>
        <taxon>Bacteria</taxon>
        <taxon>Pseudomonadati</taxon>
        <taxon>Pseudomonadota</taxon>
        <taxon>Gammaproteobacteria</taxon>
        <taxon>Oceanospirillales</taxon>
        <taxon>Endozoicomonadaceae</taxon>
        <taxon>Candidatus Endonucleibacter</taxon>
    </lineage>
</organism>
<gene>
    <name evidence="1" type="ORF">QS748_03340</name>
</gene>
<dbReference type="AlphaFoldDB" id="A0AA90SSC2"/>
<protein>
    <submittedName>
        <fullName evidence="1">DUF2220 family protein</fullName>
    </submittedName>
</protein>
<dbReference type="EMBL" id="JASXSV010000003">
    <property type="protein sequence ID" value="MDP0588269.1"/>
    <property type="molecule type" value="Genomic_DNA"/>
</dbReference>
<reference evidence="1 2" key="1">
    <citation type="journal article" date="2023" name="bioRxiv">
        <title>An intranuclear bacterial parasite of deep-sea mussels expresses apoptosis inhibitors acquired from its host.</title>
        <authorList>
            <person name="Gonzalez Porras M.A."/>
            <person name="Assie A."/>
            <person name="Tietjen M."/>
            <person name="Violette M."/>
            <person name="Kleiner M."/>
            <person name="Gruber-Vodicka H."/>
            <person name="Dubilier N."/>
            <person name="Leisch N."/>
        </authorList>
    </citation>
    <scope>NUCLEOTIDE SEQUENCE [LARGE SCALE GENOMIC DNA]</scope>
    <source>
        <strain evidence="1">IAP13</strain>
    </source>
</reference>
<name>A0AA90SSC2_9GAMM</name>
<proteinExistence type="predicted"/>
<evidence type="ECO:0000313" key="2">
    <source>
        <dbReference type="Proteomes" id="UP001178148"/>
    </source>
</evidence>
<comment type="caution">
    <text evidence="1">The sequence shown here is derived from an EMBL/GenBank/DDBJ whole genome shotgun (WGS) entry which is preliminary data.</text>
</comment>
<accession>A0AA90SSC2</accession>
<sequence>MNRLRTLFHEIDNKKPCNWPKLRKLLIKRDVTPATLDQLFHASRAAGDRYLVEVLNPAHYQTLGDRLGIWADFSNRASAAIHGKSHAVPVSGNLVVVKNASNPHPVVFECDSEGHWTYPTLTGTELVLVENLENFLARDGLIAYLRDACGVVADMENTDIAYAAGNAITKACNNTWLASYETVYCFFDIDAGGFRMFEALRRLMEGQSVDIQFVTPKDLGALLDATHRQLTEDEREKLAKYQHCDPPINLLANTLINAGKSLEQEVYLNDK</sequence>
<dbReference type="Proteomes" id="UP001178148">
    <property type="component" value="Unassembled WGS sequence"/>
</dbReference>
<keyword evidence="2" id="KW-1185">Reference proteome</keyword>